<name>A0A109D694_9VIBR</name>
<feature type="transmembrane region" description="Helical" evidence="1">
    <location>
        <begin position="48"/>
        <end position="67"/>
    </location>
</feature>
<evidence type="ECO:0000256" key="1">
    <source>
        <dbReference type="SAM" id="Phobius"/>
    </source>
</evidence>
<dbReference type="PANTHER" id="PTHR46663">
    <property type="entry name" value="DIGUANYLATE CYCLASE DGCT-RELATED"/>
    <property type="match status" value="1"/>
</dbReference>
<keyword evidence="1" id="KW-1133">Transmembrane helix</keyword>
<evidence type="ECO:0000259" key="2">
    <source>
        <dbReference type="PROSITE" id="PS50887"/>
    </source>
</evidence>
<dbReference type="InterPro" id="IPR052163">
    <property type="entry name" value="DGC-Regulatory_Protein"/>
</dbReference>
<dbReference type="EMBL" id="LMXU01000032">
    <property type="protein sequence ID" value="KWT99511.1"/>
    <property type="molecule type" value="Genomic_DNA"/>
</dbReference>
<feature type="transmembrane region" description="Helical" evidence="1">
    <location>
        <begin position="119"/>
        <end position="142"/>
    </location>
</feature>
<dbReference type="SUPFAM" id="SSF55073">
    <property type="entry name" value="Nucleotide cyclase"/>
    <property type="match status" value="1"/>
</dbReference>
<evidence type="ECO:0000313" key="4">
    <source>
        <dbReference type="Proteomes" id="UP000057389"/>
    </source>
</evidence>
<feature type="domain" description="GGDEF" evidence="2">
    <location>
        <begin position="221"/>
        <end position="362"/>
    </location>
</feature>
<feature type="transmembrane region" description="Helical" evidence="1">
    <location>
        <begin position="23"/>
        <end position="42"/>
    </location>
</feature>
<dbReference type="InterPro" id="IPR043128">
    <property type="entry name" value="Rev_trsase/Diguanyl_cyclase"/>
</dbReference>
<keyword evidence="1" id="KW-0472">Membrane</keyword>
<dbReference type="CDD" id="cd01949">
    <property type="entry name" value="GGDEF"/>
    <property type="match status" value="1"/>
</dbReference>
<protein>
    <submittedName>
        <fullName evidence="3">Diguanylate cyclase</fullName>
    </submittedName>
</protein>
<keyword evidence="1" id="KW-0812">Transmembrane</keyword>
<feature type="transmembrane region" description="Helical" evidence="1">
    <location>
        <begin position="79"/>
        <end position="99"/>
    </location>
</feature>
<dbReference type="InterPro" id="IPR029787">
    <property type="entry name" value="Nucleotide_cyclase"/>
</dbReference>
<dbReference type="AlphaFoldDB" id="A0A109D694"/>
<reference evidence="3 4" key="1">
    <citation type="submission" date="2015-11" db="EMBL/GenBank/DDBJ databases">
        <title>Draft WGS of Vibrio toranzoniae.</title>
        <authorList>
            <person name="Lasa A."/>
            <person name="Romalde J.L."/>
        </authorList>
    </citation>
    <scope>NUCLEOTIDE SEQUENCE [LARGE SCALE GENOMIC DNA]</scope>
    <source>
        <strain evidence="3 4">Vb 10.8</strain>
    </source>
</reference>
<sequence length="407" mass="46867">MNRLVGRHIEEMADIRSTRKQKIVYSFSLIAAALFIFYTWAYLQGQHYTLLTFELCFAFIAISNAIYVRKAITPHYSELILSCVLLVQGIILFLHSHAIPERILWLYPILAAVIFVNDFRIGVIFSTSFCVFISILITALPSNFSLPFNSIHRFILSLLMMSLVCHTSAYYYTKAVSYIQRLYKEGIEDLAYRDQLTGLANRWSFERWATEKLATVDSERSLTALVFLDIDDFKNINDSYGHDVGDSVLQHFANRLSNNIRTRDRKRHEYDYSIARFAGDEFVLMLYDIPNRKDLDGILNRICGLFESGCQTNERIKELTLSVGVSLYPQDAKELHELTRCADKAMYVAKHSGKNRYAYYHDNPTSTLIEELPTNLTSSEPDSSELEDCLEAKVEGNNVTQLKTRQR</sequence>
<proteinExistence type="predicted"/>
<comment type="caution">
    <text evidence="3">The sequence shown here is derived from an EMBL/GenBank/DDBJ whole genome shotgun (WGS) entry which is preliminary data.</text>
</comment>
<gene>
    <name evidence="3" type="ORF">APQ14_14245</name>
</gene>
<dbReference type="PROSITE" id="PS50887">
    <property type="entry name" value="GGDEF"/>
    <property type="match status" value="1"/>
</dbReference>
<dbReference type="NCBIfam" id="TIGR00254">
    <property type="entry name" value="GGDEF"/>
    <property type="match status" value="1"/>
</dbReference>
<dbReference type="PANTHER" id="PTHR46663:SF3">
    <property type="entry name" value="SLL0267 PROTEIN"/>
    <property type="match status" value="1"/>
</dbReference>
<dbReference type="InterPro" id="IPR000160">
    <property type="entry name" value="GGDEF_dom"/>
</dbReference>
<accession>A0A109D694</accession>
<keyword evidence="4" id="KW-1185">Reference proteome</keyword>
<organism evidence="3 4">
    <name type="scientific">Vibrio toranzoniae</name>
    <dbReference type="NCBI Taxonomy" id="1194427"/>
    <lineage>
        <taxon>Bacteria</taxon>
        <taxon>Pseudomonadati</taxon>
        <taxon>Pseudomonadota</taxon>
        <taxon>Gammaproteobacteria</taxon>
        <taxon>Vibrionales</taxon>
        <taxon>Vibrionaceae</taxon>
        <taxon>Vibrio</taxon>
    </lineage>
</organism>
<dbReference type="SMART" id="SM00267">
    <property type="entry name" value="GGDEF"/>
    <property type="match status" value="1"/>
</dbReference>
<evidence type="ECO:0000313" key="3">
    <source>
        <dbReference type="EMBL" id="KWT99511.1"/>
    </source>
</evidence>
<dbReference type="Gene3D" id="3.30.70.270">
    <property type="match status" value="1"/>
</dbReference>
<dbReference type="Pfam" id="PF00990">
    <property type="entry name" value="GGDEF"/>
    <property type="match status" value="1"/>
</dbReference>
<dbReference type="Proteomes" id="UP000057389">
    <property type="component" value="Unassembled WGS sequence"/>
</dbReference>
<feature type="transmembrane region" description="Helical" evidence="1">
    <location>
        <begin position="154"/>
        <end position="172"/>
    </location>
</feature>